<evidence type="ECO:0000256" key="1">
    <source>
        <dbReference type="SAM" id="MobiDB-lite"/>
    </source>
</evidence>
<dbReference type="EMBL" id="JAKROA010000005">
    <property type="protein sequence ID" value="KAL5106726.1"/>
    <property type="molecule type" value="Genomic_DNA"/>
</dbReference>
<reference evidence="2 3" key="1">
    <citation type="journal article" date="2022" name="Front. Cell. Infect. Microbiol.">
        <title>The Genomes of Two Strains of Taenia crassiceps the Animal Model for the Study of Human Cysticercosis.</title>
        <authorList>
            <person name="Bobes R.J."/>
            <person name="Estrada K."/>
            <person name="Rios-Valencia D.G."/>
            <person name="Calderon-Gallegos A."/>
            <person name="de la Torre P."/>
            <person name="Carrero J.C."/>
            <person name="Sanchez-Flores A."/>
            <person name="Laclette J.P."/>
        </authorList>
    </citation>
    <scope>NUCLEOTIDE SEQUENCE [LARGE SCALE GENOMIC DNA]</scope>
    <source>
        <strain evidence="2">WFUcys</strain>
    </source>
</reference>
<proteinExistence type="predicted"/>
<evidence type="ECO:0000313" key="2">
    <source>
        <dbReference type="EMBL" id="KAL5106726.1"/>
    </source>
</evidence>
<feature type="compositionally biased region" description="Basic residues" evidence="1">
    <location>
        <begin position="13"/>
        <end position="22"/>
    </location>
</feature>
<dbReference type="Proteomes" id="UP001651158">
    <property type="component" value="Unassembled WGS sequence"/>
</dbReference>
<comment type="caution">
    <text evidence="2">The sequence shown here is derived from an EMBL/GenBank/DDBJ whole genome shotgun (WGS) entry which is preliminary data.</text>
</comment>
<evidence type="ECO:0000313" key="3">
    <source>
        <dbReference type="Proteomes" id="UP001651158"/>
    </source>
</evidence>
<organism evidence="2 3">
    <name type="scientific">Taenia crassiceps</name>
    <dbReference type="NCBI Taxonomy" id="6207"/>
    <lineage>
        <taxon>Eukaryota</taxon>
        <taxon>Metazoa</taxon>
        <taxon>Spiralia</taxon>
        <taxon>Lophotrochozoa</taxon>
        <taxon>Platyhelminthes</taxon>
        <taxon>Cestoda</taxon>
        <taxon>Eucestoda</taxon>
        <taxon>Cyclophyllidea</taxon>
        <taxon>Taeniidae</taxon>
        <taxon>Taenia</taxon>
    </lineage>
</organism>
<sequence length="120" mass="13468">MREESPGRNWSHPLHKSRTHSAHTHDNQKGQSKDCWNPPGTRDYAPPPRLHQKCSERQKAPSTLAELPQEADLPITRSRNRSSQRRSERLSVGSKLLVVTDCLPVVLLAKVIQGDAQSSC</sequence>
<protein>
    <submittedName>
        <fullName evidence="2">Uncharacterized protein</fullName>
    </submittedName>
</protein>
<name>A0ABR4QAH0_9CEST</name>
<keyword evidence="3" id="KW-1185">Reference proteome</keyword>
<feature type="region of interest" description="Disordered" evidence="1">
    <location>
        <begin position="1"/>
        <end position="91"/>
    </location>
</feature>
<feature type="compositionally biased region" description="Basic and acidic residues" evidence="1">
    <location>
        <begin position="23"/>
        <end position="32"/>
    </location>
</feature>
<gene>
    <name evidence="2" type="ORF">TcWFU_003580</name>
</gene>
<accession>A0ABR4QAH0</accession>